<feature type="signal peptide" evidence="1">
    <location>
        <begin position="1"/>
        <end position="19"/>
    </location>
</feature>
<sequence>MIGRLSALAVLCLPATAGAYDYRVLGEAHASDDTDHQSQQWFYAGYQRALPQVAADSSGAAWLGWRHLESDDGSESFKALRLDFEAPTTERTRVKLRLNPLIGSDWSPVLGGVSAIWKPDATWYFEAFADRELVDTVRAVRDENHVDTYGLSGDYRFWGLLTLIVSAFGQSFDDGNERLGRVFRLDYASEAWAGFGAQLRAKRVDADAPGVGYFSPRRLEEAELWLRYVVPLADQRWQLALRASGGRQRIDGNGSENLYGAEIGLRGWFTDHYGLEAQAQCSNTGGLAGDAADDGYRYCAATLSFIGSW</sequence>
<protein>
    <recommendedName>
        <fullName evidence="4">Alginate export protein</fullName>
    </recommendedName>
</protein>
<dbReference type="AlphaFoldDB" id="A0A4R7NZT3"/>
<keyword evidence="1" id="KW-0732">Signal</keyword>
<accession>A0A4R7NZT3</accession>
<dbReference type="Proteomes" id="UP000295341">
    <property type="component" value="Unassembled WGS sequence"/>
</dbReference>
<evidence type="ECO:0008006" key="4">
    <source>
        <dbReference type="Google" id="ProtNLM"/>
    </source>
</evidence>
<feature type="chain" id="PRO_5021016285" description="Alginate export protein" evidence="1">
    <location>
        <begin position="20"/>
        <end position="309"/>
    </location>
</feature>
<dbReference type="EMBL" id="SOBT01000010">
    <property type="protein sequence ID" value="TDU26658.1"/>
    <property type="molecule type" value="Genomic_DNA"/>
</dbReference>
<evidence type="ECO:0000313" key="3">
    <source>
        <dbReference type="Proteomes" id="UP000295341"/>
    </source>
</evidence>
<keyword evidence="3" id="KW-1185">Reference proteome</keyword>
<evidence type="ECO:0000313" key="2">
    <source>
        <dbReference type="EMBL" id="TDU26658.1"/>
    </source>
</evidence>
<proteinExistence type="predicted"/>
<evidence type="ECO:0000256" key="1">
    <source>
        <dbReference type="SAM" id="SignalP"/>
    </source>
</evidence>
<organism evidence="2 3">
    <name type="scientific">Panacagrimonas perspica</name>
    <dbReference type="NCBI Taxonomy" id="381431"/>
    <lineage>
        <taxon>Bacteria</taxon>
        <taxon>Pseudomonadati</taxon>
        <taxon>Pseudomonadota</taxon>
        <taxon>Gammaproteobacteria</taxon>
        <taxon>Nevskiales</taxon>
        <taxon>Nevskiaceae</taxon>
        <taxon>Panacagrimonas</taxon>
    </lineage>
</organism>
<reference evidence="2 3" key="1">
    <citation type="submission" date="2019-03" db="EMBL/GenBank/DDBJ databases">
        <title>Genomic Encyclopedia of Type Strains, Phase IV (KMG-IV): sequencing the most valuable type-strain genomes for metagenomic binning, comparative biology and taxonomic classification.</title>
        <authorList>
            <person name="Goeker M."/>
        </authorList>
    </citation>
    <scope>NUCLEOTIDE SEQUENCE [LARGE SCALE GENOMIC DNA]</scope>
    <source>
        <strain evidence="2 3">DSM 26377</strain>
    </source>
</reference>
<name>A0A4R7NZT3_9GAMM</name>
<gene>
    <name evidence="2" type="ORF">DFR24_3687</name>
</gene>
<comment type="caution">
    <text evidence="2">The sequence shown here is derived from an EMBL/GenBank/DDBJ whole genome shotgun (WGS) entry which is preliminary data.</text>
</comment>